<accession>A0A0L0HTU3</accession>
<feature type="transmembrane region" description="Helical" evidence="8">
    <location>
        <begin position="304"/>
        <end position="337"/>
    </location>
</feature>
<comment type="subcellular location">
    <subcellularLocation>
        <location evidence="8">Cell membrane</location>
        <topology evidence="8">Multi-pass membrane protein</topology>
    </subcellularLocation>
    <subcellularLocation>
        <location evidence="2">Membrane</location>
        <topology evidence="2">Multi-pass membrane protein</topology>
    </subcellularLocation>
</comment>
<dbReference type="PANTHER" id="PTHR12385">
    <property type="entry name" value="CHOLINE TRANSPORTER-LIKE (SLC FAMILY 44)"/>
    <property type="match status" value="1"/>
</dbReference>
<feature type="transmembrane region" description="Helical" evidence="8">
    <location>
        <begin position="261"/>
        <end position="284"/>
    </location>
</feature>
<comment type="similarity">
    <text evidence="3 8">Belongs to the CTL (choline transporter-like) family.</text>
</comment>
<keyword evidence="11" id="KW-1185">Reference proteome</keyword>
<comment type="function">
    <text evidence="1 8">Probably involved in transport through the plasma membrane.</text>
</comment>
<feature type="transmembrane region" description="Helical" evidence="8">
    <location>
        <begin position="363"/>
        <end position="381"/>
    </location>
</feature>
<evidence type="ECO:0000256" key="1">
    <source>
        <dbReference type="ARBA" id="ARBA00002957"/>
    </source>
</evidence>
<gene>
    <name evidence="10" type="ORF">SPPG_00024</name>
</gene>
<feature type="transmembrane region" description="Helical" evidence="8">
    <location>
        <begin position="195"/>
        <end position="215"/>
    </location>
</feature>
<evidence type="ECO:0000256" key="3">
    <source>
        <dbReference type="ARBA" id="ARBA00007168"/>
    </source>
</evidence>
<evidence type="ECO:0000256" key="8">
    <source>
        <dbReference type="RuleBase" id="RU368066"/>
    </source>
</evidence>
<dbReference type="OrthoDB" id="44736at2759"/>
<feature type="compositionally biased region" description="Pro residues" evidence="9">
    <location>
        <begin position="85"/>
        <end position="96"/>
    </location>
</feature>
<dbReference type="PANTHER" id="PTHR12385:SF4">
    <property type="entry name" value="PROTEIN PNS1"/>
    <property type="match status" value="1"/>
</dbReference>
<name>A0A0L0HTU3_SPIPD</name>
<feature type="transmembrane region" description="Helical" evidence="8">
    <location>
        <begin position="401"/>
        <end position="421"/>
    </location>
</feature>
<feature type="transmembrane region" description="Helical" evidence="8">
    <location>
        <begin position="114"/>
        <end position="135"/>
    </location>
</feature>
<evidence type="ECO:0000256" key="6">
    <source>
        <dbReference type="ARBA" id="ARBA00022989"/>
    </source>
</evidence>
<feature type="transmembrane region" description="Helical" evidence="8">
    <location>
        <begin position="463"/>
        <end position="486"/>
    </location>
</feature>
<evidence type="ECO:0000256" key="2">
    <source>
        <dbReference type="ARBA" id="ARBA00004141"/>
    </source>
</evidence>
<evidence type="ECO:0000313" key="11">
    <source>
        <dbReference type="Proteomes" id="UP000053201"/>
    </source>
</evidence>
<dbReference type="STRING" id="645134.A0A0L0HTU3"/>
<evidence type="ECO:0000256" key="7">
    <source>
        <dbReference type="ARBA" id="ARBA00023136"/>
    </source>
</evidence>
<evidence type="ECO:0000256" key="9">
    <source>
        <dbReference type="SAM" id="MobiDB-lite"/>
    </source>
</evidence>
<dbReference type="AlphaFoldDB" id="A0A0L0HTU3"/>
<keyword evidence="7 8" id="KW-0472">Membrane</keyword>
<dbReference type="GeneID" id="27683778"/>
<protein>
    <recommendedName>
        <fullName evidence="4 8">Protein PNS1</fullName>
    </recommendedName>
</protein>
<dbReference type="GO" id="GO:0022857">
    <property type="term" value="F:transmembrane transporter activity"/>
    <property type="evidence" value="ECO:0007669"/>
    <property type="project" value="UniProtKB-UniRule"/>
</dbReference>
<keyword evidence="6 8" id="KW-1133">Transmembrane helix</keyword>
<keyword evidence="5 8" id="KW-0812">Transmembrane</keyword>
<dbReference type="GO" id="GO:0005886">
    <property type="term" value="C:plasma membrane"/>
    <property type="evidence" value="ECO:0007669"/>
    <property type="project" value="UniProtKB-SubCell"/>
</dbReference>
<proteinExistence type="inferred from homology"/>
<evidence type="ECO:0000256" key="5">
    <source>
        <dbReference type="ARBA" id="ARBA00022692"/>
    </source>
</evidence>
<dbReference type="InterPro" id="IPR007603">
    <property type="entry name" value="Choline_transptr-like"/>
</dbReference>
<sequence>MTYAKVNDAYGSSEWAPPQGVPPYQQAAGGQPYAQYGAPSYPPQGYPTSYSQQPQPAYGQPPQAPYGQAPYAQPAPYTTPYNAPSYPPPANPPPPQSVGNSGEKFNKEPKYKDLWATVLFLLTLLGFAATAVIGIKNIHLSSGNSPENQPNNGSNNNFVVPPPKDIAGILISVVGGGFLISAVYFLLMQKFAGKLIKVSMVLTILVMVALGAYYIVAGSTAGGIIVFLIAGLYAFFLWSWRSRIPFAKVLLKTVTSITGQYPATLFVGFVGLILETAFTALWIASFAGMMQYFDSDKASNGLRYVTVVFMLFALYYVTQVISNTIHVTISGLFATYYFMGTRQPDGKVTVPVRNPTASSAKRAVTTSFGPVCFGSLIIALIQTIRALLRMASQSAAEDGNIAGALCAACAGCFLSCIEGLVEYFNKYAFVQVAVYGKDYIRAAKDTWELCKSRGIDAIINDSLVGSVLTIGGLLVGFICGFVAYLYVRFSPNIPSDGLHYGVFIAVAILIGMSEFFVLSTVIDSGVTTTFVCLAEDPAALYRTKPELYERIRQVYPQIAFPV</sequence>
<dbReference type="VEuPathDB" id="FungiDB:SPPG_00024"/>
<feature type="transmembrane region" description="Helical" evidence="8">
    <location>
        <begin position="221"/>
        <end position="240"/>
    </location>
</feature>
<evidence type="ECO:0000313" key="10">
    <source>
        <dbReference type="EMBL" id="KND04289.1"/>
    </source>
</evidence>
<dbReference type="OMA" id="DTIFVAM"/>
<dbReference type="EMBL" id="KQ257450">
    <property type="protein sequence ID" value="KND04289.1"/>
    <property type="molecule type" value="Genomic_DNA"/>
</dbReference>
<dbReference type="Pfam" id="PF04515">
    <property type="entry name" value="Choline_transpo"/>
    <property type="match status" value="1"/>
</dbReference>
<evidence type="ECO:0000256" key="4">
    <source>
        <dbReference type="ARBA" id="ARBA00015388"/>
    </source>
</evidence>
<dbReference type="Proteomes" id="UP000053201">
    <property type="component" value="Unassembled WGS sequence"/>
</dbReference>
<feature type="compositionally biased region" description="Low complexity" evidence="9">
    <location>
        <begin position="50"/>
        <end position="84"/>
    </location>
</feature>
<dbReference type="eggNOG" id="KOG1362">
    <property type="taxonomic scope" value="Eukaryota"/>
</dbReference>
<reference evidence="10 11" key="1">
    <citation type="submission" date="2009-08" db="EMBL/GenBank/DDBJ databases">
        <title>The Genome Sequence of Spizellomyces punctatus strain DAOM BR117.</title>
        <authorList>
            <consortium name="The Broad Institute Genome Sequencing Platform"/>
            <person name="Russ C."/>
            <person name="Cuomo C."/>
            <person name="Shea T."/>
            <person name="Young S.K."/>
            <person name="Zeng Q."/>
            <person name="Koehrsen M."/>
            <person name="Haas B."/>
            <person name="Borodovsky M."/>
            <person name="Guigo R."/>
            <person name="Alvarado L."/>
            <person name="Berlin A."/>
            <person name="Bochicchio J."/>
            <person name="Borenstein D."/>
            <person name="Chapman S."/>
            <person name="Chen Z."/>
            <person name="Engels R."/>
            <person name="Freedman E."/>
            <person name="Gellesch M."/>
            <person name="Goldberg J."/>
            <person name="Griggs A."/>
            <person name="Gujja S."/>
            <person name="Heiman D."/>
            <person name="Hepburn T."/>
            <person name="Howarth C."/>
            <person name="Jen D."/>
            <person name="Larson L."/>
            <person name="Lewis B."/>
            <person name="Mehta T."/>
            <person name="Park D."/>
            <person name="Pearson M."/>
            <person name="Roberts A."/>
            <person name="Saif S."/>
            <person name="Shenoy N."/>
            <person name="Sisk P."/>
            <person name="Stolte C."/>
            <person name="Sykes S."/>
            <person name="Thomson T."/>
            <person name="Walk T."/>
            <person name="White J."/>
            <person name="Yandava C."/>
            <person name="Burger G."/>
            <person name="Gray M.W."/>
            <person name="Holland P.W.H."/>
            <person name="King N."/>
            <person name="Lang F.B.F."/>
            <person name="Roger A.J."/>
            <person name="Ruiz-Trillo I."/>
            <person name="Lander E."/>
            <person name="Nusbaum C."/>
        </authorList>
    </citation>
    <scope>NUCLEOTIDE SEQUENCE [LARGE SCALE GENOMIC DNA]</scope>
    <source>
        <strain evidence="10 11">DAOM BR117</strain>
    </source>
</reference>
<feature type="transmembrane region" description="Helical" evidence="8">
    <location>
        <begin position="166"/>
        <end position="188"/>
    </location>
</feature>
<dbReference type="RefSeq" id="XP_016612328.1">
    <property type="nucleotide sequence ID" value="XM_016748359.1"/>
</dbReference>
<organism evidence="10 11">
    <name type="scientific">Spizellomyces punctatus (strain DAOM BR117)</name>
    <dbReference type="NCBI Taxonomy" id="645134"/>
    <lineage>
        <taxon>Eukaryota</taxon>
        <taxon>Fungi</taxon>
        <taxon>Fungi incertae sedis</taxon>
        <taxon>Chytridiomycota</taxon>
        <taxon>Chytridiomycota incertae sedis</taxon>
        <taxon>Chytridiomycetes</taxon>
        <taxon>Spizellomycetales</taxon>
        <taxon>Spizellomycetaceae</taxon>
        <taxon>Spizellomyces</taxon>
    </lineage>
</organism>
<feature type="compositionally biased region" description="Low complexity" evidence="9">
    <location>
        <begin position="16"/>
        <end position="39"/>
    </location>
</feature>
<feature type="transmembrane region" description="Helical" evidence="8">
    <location>
        <begin position="498"/>
        <end position="518"/>
    </location>
</feature>
<dbReference type="InParanoid" id="A0A0L0HTU3"/>
<feature type="region of interest" description="Disordered" evidence="9">
    <location>
        <begin position="1"/>
        <end position="104"/>
    </location>
</feature>